<protein>
    <submittedName>
        <fullName evidence="2">Uncharacterized protein</fullName>
    </submittedName>
</protein>
<sequence>MHNPRCKFLTNFIQLVFFISFCHCAIRIRGKDNNNSVVKVDVGIILDLETKVGKVMHISILLALADYHANPSGNAIRIVPHIRDSMKHDANGQWNEVLIRQKVLLS</sequence>
<comment type="caution">
    <text evidence="2">The sequence shown here is derived from an EMBL/GenBank/DDBJ whole genome shotgun (WGS) entry which is preliminary data.</text>
</comment>
<name>A0AAN8XZ72_SOLBU</name>
<reference evidence="2 3" key="1">
    <citation type="submission" date="2024-02" db="EMBL/GenBank/DDBJ databases">
        <title>de novo genome assembly of Solanum bulbocastanum strain 11H21.</title>
        <authorList>
            <person name="Hosaka A.J."/>
        </authorList>
    </citation>
    <scope>NUCLEOTIDE SEQUENCE [LARGE SCALE GENOMIC DNA]</scope>
    <source>
        <tissue evidence="2">Young leaves</tissue>
    </source>
</reference>
<dbReference type="Proteomes" id="UP001371456">
    <property type="component" value="Unassembled WGS sequence"/>
</dbReference>
<evidence type="ECO:0000313" key="2">
    <source>
        <dbReference type="EMBL" id="KAK6773755.1"/>
    </source>
</evidence>
<evidence type="ECO:0000256" key="1">
    <source>
        <dbReference type="SAM" id="SignalP"/>
    </source>
</evidence>
<dbReference type="EMBL" id="JBANQN010000012">
    <property type="protein sequence ID" value="KAK6773755.1"/>
    <property type="molecule type" value="Genomic_DNA"/>
</dbReference>
<proteinExistence type="predicted"/>
<dbReference type="AlphaFoldDB" id="A0AAN8XZ72"/>
<gene>
    <name evidence="2" type="ORF">RDI58_028993</name>
</gene>
<keyword evidence="3" id="KW-1185">Reference proteome</keyword>
<feature type="signal peptide" evidence="1">
    <location>
        <begin position="1"/>
        <end position="24"/>
    </location>
</feature>
<keyword evidence="1" id="KW-0732">Signal</keyword>
<accession>A0AAN8XZ72</accession>
<organism evidence="2 3">
    <name type="scientific">Solanum bulbocastanum</name>
    <name type="common">Wild potato</name>
    <dbReference type="NCBI Taxonomy" id="147425"/>
    <lineage>
        <taxon>Eukaryota</taxon>
        <taxon>Viridiplantae</taxon>
        <taxon>Streptophyta</taxon>
        <taxon>Embryophyta</taxon>
        <taxon>Tracheophyta</taxon>
        <taxon>Spermatophyta</taxon>
        <taxon>Magnoliopsida</taxon>
        <taxon>eudicotyledons</taxon>
        <taxon>Gunneridae</taxon>
        <taxon>Pentapetalae</taxon>
        <taxon>asterids</taxon>
        <taxon>lamiids</taxon>
        <taxon>Solanales</taxon>
        <taxon>Solanaceae</taxon>
        <taxon>Solanoideae</taxon>
        <taxon>Solaneae</taxon>
        <taxon>Solanum</taxon>
    </lineage>
</organism>
<evidence type="ECO:0000313" key="3">
    <source>
        <dbReference type="Proteomes" id="UP001371456"/>
    </source>
</evidence>
<feature type="chain" id="PRO_5043049966" evidence="1">
    <location>
        <begin position="25"/>
        <end position="106"/>
    </location>
</feature>